<proteinExistence type="predicted"/>
<sequence>MSCRVTAPATDMGKHSGFCLTVFFAGLLNIDAITGDISECANAAVSGDIPYIRMCEDARVTSDRMILDTHLAAATGETTCSCSAETNVSVVFYLQYYGVGLNPNTTGCVSRIVITSPTSFNSPFECNTSTSNPLVALPMNLTWSGASVGDSKYCIDITTDPSPGSKHFTMVCSKPGTTFTTFSTRPSTTKAAETTVQTTTVTETRTTNSEGTTFTSAMTTVSNTDQGTSRRAGDTRTDTNPQRPKDSVPLIIAIPAAVGGFVLIITIVIIAVVFSK</sequence>
<gene>
    <name evidence="3" type="ORF">KP79_PYT06819</name>
</gene>
<comment type="caution">
    <text evidence="3">The sequence shown here is derived from an EMBL/GenBank/DDBJ whole genome shotgun (WGS) entry which is preliminary data.</text>
</comment>
<feature type="region of interest" description="Disordered" evidence="1">
    <location>
        <begin position="221"/>
        <end position="246"/>
    </location>
</feature>
<name>A0A210QIE6_MIZYE</name>
<dbReference type="Proteomes" id="UP000242188">
    <property type="component" value="Unassembled WGS sequence"/>
</dbReference>
<evidence type="ECO:0000313" key="4">
    <source>
        <dbReference type="Proteomes" id="UP000242188"/>
    </source>
</evidence>
<organism evidence="3 4">
    <name type="scientific">Mizuhopecten yessoensis</name>
    <name type="common">Japanese scallop</name>
    <name type="synonym">Patinopecten yessoensis</name>
    <dbReference type="NCBI Taxonomy" id="6573"/>
    <lineage>
        <taxon>Eukaryota</taxon>
        <taxon>Metazoa</taxon>
        <taxon>Spiralia</taxon>
        <taxon>Lophotrochozoa</taxon>
        <taxon>Mollusca</taxon>
        <taxon>Bivalvia</taxon>
        <taxon>Autobranchia</taxon>
        <taxon>Pteriomorphia</taxon>
        <taxon>Pectinida</taxon>
        <taxon>Pectinoidea</taxon>
        <taxon>Pectinidae</taxon>
        <taxon>Mizuhopecten</taxon>
    </lineage>
</organism>
<evidence type="ECO:0000256" key="2">
    <source>
        <dbReference type="SAM" id="Phobius"/>
    </source>
</evidence>
<protein>
    <submittedName>
        <fullName evidence="3">Uncharacterized protein</fullName>
    </submittedName>
</protein>
<keyword evidence="2" id="KW-0472">Membrane</keyword>
<keyword evidence="4" id="KW-1185">Reference proteome</keyword>
<dbReference type="EMBL" id="NEDP02003514">
    <property type="protein sequence ID" value="OWF48512.1"/>
    <property type="molecule type" value="Genomic_DNA"/>
</dbReference>
<evidence type="ECO:0000256" key="1">
    <source>
        <dbReference type="SAM" id="MobiDB-lite"/>
    </source>
</evidence>
<evidence type="ECO:0000313" key="3">
    <source>
        <dbReference type="EMBL" id="OWF48512.1"/>
    </source>
</evidence>
<reference evidence="3 4" key="1">
    <citation type="journal article" date="2017" name="Nat. Ecol. Evol.">
        <title>Scallop genome provides insights into evolution of bilaterian karyotype and development.</title>
        <authorList>
            <person name="Wang S."/>
            <person name="Zhang J."/>
            <person name="Jiao W."/>
            <person name="Li J."/>
            <person name="Xun X."/>
            <person name="Sun Y."/>
            <person name="Guo X."/>
            <person name="Huan P."/>
            <person name="Dong B."/>
            <person name="Zhang L."/>
            <person name="Hu X."/>
            <person name="Sun X."/>
            <person name="Wang J."/>
            <person name="Zhao C."/>
            <person name="Wang Y."/>
            <person name="Wang D."/>
            <person name="Huang X."/>
            <person name="Wang R."/>
            <person name="Lv J."/>
            <person name="Li Y."/>
            <person name="Zhang Z."/>
            <person name="Liu B."/>
            <person name="Lu W."/>
            <person name="Hui Y."/>
            <person name="Liang J."/>
            <person name="Zhou Z."/>
            <person name="Hou R."/>
            <person name="Li X."/>
            <person name="Liu Y."/>
            <person name="Li H."/>
            <person name="Ning X."/>
            <person name="Lin Y."/>
            <person name="Zhao L."/>
            <person name="Xing Q."/>
            <person name="Dou J."/>
            <person name="Li Y."/>
            <person name="Mao J."/>
            <person name="Guo H."/>
            <person name="Dou H."/>
            <person name="Li T."/>
            <person name="Mu C."/>
            <person name="Jiang W."/>
            <person name="Fu Q."/>
            <person name="Fu X."/>
            <person name="Miao Y."/>
            <person name="Liu J."/>
            <person name="Yu Q."/>
            <person name="Li R."/>
            <person name="Liao H."/>
            <person name="Li X."/>
            <person name="Kong Y."/>
            <person name="Jiang Z."/>
            <person name="Chourrout D."/>
            <person name="Li R."/>
            <person name="Bao Z."/>
        </authorList>
    </citation>
    <scope>NUCLEOTIDE SEQUENCE [LARGE SCALE GENOMIC DNA]</scope>
    <source>
        <strain evidence="3 4">PY_sf001</strain>
    </source>
</reference>
<dbReference type="AlphaFoldDB" id="A0A210QIE6"/>
<keyword evidence="2" id="KW-0812">Transmembrane</keyword>
<feature type="transmembrane region" description="Helical" evidence="2">
    <location>
        <begin position="250"/>
        <end position="274"/>
    </location>
</feature>
<keyword evidence="2" id="KW-1133">Transmembrane helix</keyword>
<accession>A0A210QIE6</accession>